<feature type="region of interest" description="Disordered" evidence="1">
    <location>
        <begin position="24"/>
        <end position="58"/>
    </location>
</feature>
<dbReference type="Pfam" id="PF04402">
    <property type="entry name" value="SIMPL"/>
    <property type="match status" value="1"/>
</dbReference>
<dbReference type="InterPro" id="IPR007497">
    <property type="entry name" value="SIMPL/DUF541"/>
</dbReference>
<dbReference type="PANTHER" id="PTHR34387">
    <property type="entry name" value="SLR1258 PROTEIN"/>
    <property type="match status" value="1"/>
</dbReference>
<sequence length="276" mass="28646">MKKFWCMILVLALAASFAGAALAEAEPPTPPADGAQVEEPKGPTGDEESSLPEDGDSSLTRYGAAKGATISVSGNATILVPADTATVRLGVTESAQNVLEAQSAMNAKIEAIRQALLESGIDEKSINTDRLNIYTNYSYAEDGTERVSSYTASSTLSIVTQDMDATGAIIDTAFGAGANTLNGIEFSVQNTEEVMDEAYVQAMLDAHDKAELLAQTEGASVRGVVSISQGSAYSYDSMTNSLRMDAAVAEGAGAGTFVQAALIEVSASVSVTYELQ</sequence>
<accession>A0A9D1TDC7</accession>
<reference evidence="3" key="2">
    <citation type="journal article" date="2021" name="PeerJ">
        <title>Extensive microbial diversity within the chicken gut microbiome revealed by metagenomics and culture.</title>
        <authorList>
            <person name="Gilroy R."/>
            <person name="Ravi A."/>
            <person name="Getino M."/>
            <person name="Pursley I."/>
            <person name="Horton D.L."/>
            <person name="Alikhan N.F."/>
            <person name="Baker D."/>
            <person name="Gharbi K."/>
            <person name="Hall N."/>
            <person name="Watson M."/>
            <person name="Adriaenssens E.M."/>
            <person name="Foster-Nyarko E."/>
            <person name="Jarju S."/>
            <person name="Secka A."/>
            <person name="Antonio M."/>
            <person name="Oren A."/>
            <person name="Chaudhuri R.R."/>
            <person name="La Ragione R."/>
            <person name="Hildebrand F."/>
            <person name="Pallen M.J."/>
        </authorList>
    </citation>
    <scope>NUCLEOTIDE SEQUENCE</scope>
    <source>
        <strain evidence="3">CHK183-6373</strain>
    </source>
</reference>
<dbReference type="InterPro" id="IPR052022">
    <property type="entry name" value="26kDa_periplasmic_antigen"/>
</dbReference>
<protein>
    <submittedName>
        <fullName evidence="3">SIMPL domain-containing protein</fullName>
    </submittedName>
</protein>
<comment type="caution">
    <text evidence="3">The sequence shown here is derived from an EMBL/GenBank/DDBJ whole genome shotgun (WGS) entry which is preliminary data.</text>
</comment>
<dbReference type="Proteomes" id="UP000886884">
    <property type="component" value="Unassembled WGS sequence"/>
</dbReference>
<organism evidence="3 4">
    <name type="scientific">Candidatus Ornithocaccomicrobium faecavium</name>
    <dbReference type="NCBI Taxonomy" id="2840890"/>
    <lineage>
        <taxon>Bacteria</taxon>
        <taxon>Bacillati</taxon>
        <taxon>Bacillota</taxon>
        <taxon>Clostridia</taxon>
        <taxon>Candidatus Ornithocaccomicrobium</taxon>
    </lineage>
</organism>
<evidence type="ECO:0000256" key="2">
    <source>
        <dbReference type="SAM" id="SignalP"/>
    </source>
</evidence>
<evidence type="ECO:0000256" key="1">
    <source>
        <dbReference type="SAM" id="MobiDB-lite"/>
    </source>
</evidence>
<reference evidence="3" key="1">
    <citation type="submission" date="2020-10" db="EMBL/GenBank/DDBJ databases">
        <authorList>
            <person name="Gilroy R."/>
        </authorList>
    </citation>
    <scope>NUCLEOTIDE SEQUENCE</scope>
    <source>
        <strain evidence="3">CHK183-6373</strain>
    </source>
</reference>
<proteinExistence type="predicted"/>
<feature type="chain" id="PRO_5039461198" evidence="2">
    <location>
        <begin position="24"/>
        <end position="276"/>
    </location>
</feature>
<feature type="signal peptide" evidence="2">
    <location>
        <begin position="1"/>
        <end position="23"/>
    </location>
</feature>
<dbReference type="PANTHER" id="PTHR34387:SF2">
    <property type="entry name" value="SLR1258 PROTEIN"/>
    <property type="match status" value="1"/>
</dbReference>
<dbReference type="EMBL" id="DVOT01000234">
    <property type="protein sequence ID" value="HIV28869.1"/>
    <property type="molecule type" value="Genomic_DNA"/>
</dbReference>
<dbReference type="Gene3D" id="3.30.110.170">
    <property type="entry name" value="Protein of unknown function (DUF541), domain 1"/>
    <property type="match status" value="1"/>
</dbReference>
<dbReference type="Gene3D" id="3.30.70.2970">
    <property type="entry name" value="Protein of unknown function (DUF541), domain 2"/>
    <property type="match status" value="1"/>
</dbReference>
<dbReference type="GO" id="GO:0006974">
    <property type="term" value="P:DNA damage response"/>
    <property type="evidence" value="ECO:0007669"/>
    <property type="project" value="TreeGrafter"/>
</dbReference>
<evidence type="ECO:0000313" key="3">
    <source>
        <dbReference type="EMBL" id="HIV28869.1"/>
    </source>
</evidence>
<evidence type="ECO:0000313" key="4">
    <source>
        <dbReference type="Proteomes" id="UP000886884"/>
    </source>
</evidence>
<name>A0A9D1TDC7_9FIRM</name>
<gene>
    <name evidence="3" type="ORF">IAA64_12975</name>
</gene>
<feature type="compositionally biased region" description="Acidic residues" evidence="1">
    <location>
        <begin position="45"/>
        <end position="56"/>
    </location>
</feature>
<keyword evidence="2" id="KW-0732">Signal</keyword>
<dbReference type="AlphaFoldDB" id="A0A9D1TDC7"/>